<accession>A0AC60PP26</accession>
<organism evidence="1 2">
    <name type="scientific">Ixodes persulcatus</name>
    <name type="common">Taiga tick</name>
    <dbReference type="NCBI Taxonomy" id="34615"/>
    <lineage>
        <taxon>Eukaryota</taxon>
        <taxon>Metazoa</taxon>
        <taxon>Ecdysozoa</taxon>
        <taxon>Arthropoda</taxon>
        <taxon>Chelicerata</taxon>
        <taxon>Arachnida</taxon>
        <taxon>Acari</taxon>
        <taxon>Parasitiformes</taxon>
        <taxon>Ixodida</taxon>
        <taxon>Ixodoidea</taxon>
        <taxon>Ixodidae</taxon>
        <taxon>Ixodinae</taxon>
        <taxon>Ixodes</taxon>
    </lineage>
</organism>
<comment type="caution">
    <text evidence="1">The sequence shown here is derived from an EMBL/GenBank/DDBJ whole genome shotgun (WGS) entry which is preliminary data.</text>
</comment>
<protein>
    <submittedName>
        <fullName evidence="1">Uncharacterized protein</fullName>
    </submittedName>
</protein>
<keyword evidence="2" id="KW-1185">Reference proteome</keyword>
<sequence length="200" mass="22528">MKVNAGPSTGACYQRHDADAVAARFLIARFTESKCLDRALLSALLLLPAENVEVGFDFGIAFCGRPLQQKCRLEFQGMSASRSLSLLRKDFDGGKYRTEIIAAFRDNDGRLDNAPHRRRPRATTATEDRHILEATLGDPFRAARDIRDAMKLEISDTTLRRCLYAAGLYSRVACQSPLLTERHKQLRLDFAHSLQNWTVE</sequence>
<name>A0AC60PP26_IXOPE</name>
<dbReference type="Proteomes" id="UP000805193">
    <property type="component" value="Unassembled WGS sequence"/>
</dbReference>
<evidence type="ECO:0000313" key="1">
    <source>
        <dbReference type="EMBL" id="KAG0422463.1"/>
    </source>
</evidence>
<gene>
    <name evidence="1" type="ORF">HPB47_001715</name>
</gene>
<evidence type="ECO:0000313" key="2">
    <source>
        <dbReference type="Proteomes" id="UP000805193"/>
    </source>
</evidence>
<proteinExistence type="predicted"/>
<dbReference type="EMBL" id="JABSTQ010010226">
    <property type="protein sequence ID" value="KAG0422463.1"/>
    <property type="molecule type" value="Genomic_DNA"/>
</dbReference>
<reference evidence="1 2" key="1">
    <citation type="journal article" date="2020" name="Cell">
        <title>Large-Scale Comparative Analyses of Tick Genomes Elucidate Their Genetic Diversity and Vector Capacities.</title>
        <authorList>
            <consortium name="Tick Genome and Microbiome Consortium (TIGMIC)"/>
            <person name="Jia N."/>
            <person name="Wang J."/>
            <person name="Shi W."/>
            <person name="Du L."/>
            <person name="Sun Y."/>
            <person name="Zhan W."/>
            <person name="Jiang J.F."/>
            <person name="Wang Q."/>
            <person name="Zhang B."/>
            <person name="Ji P."/>
            <person name="Bell-Sakyi L."/>
            <person name="Cui X.M."/>
            <person name="Yuan T.T."/>
            <person name="Jiang B.G."/>
            <person name="Yang W.F."/>
            <person name="Lam T.T."/>
            <person name="Chang Q.C."/>
            <person name="Ding S.J."/>
            <person name="Wang X.J."/>
            <person name="Zhu J.G."/>
            <person name="Ruan X.D."/>
            <person name="Zhao L."/>
            <person name="Wei J.T."/>
            <person name="Ye R.Z."/>
            <person name="Que T.C."/>
            <person name="Du C.H."/>
            <person name="Zhou Y.H."/>
            <person name="Cheng J.X."/>
            <person name="Dai P.F."/>
            <person name="Guo W.B."/>
            <person name="Han X.H."/>
            <person name="Huang E.J."/>
            <person name="Li L.F."/>
            <person name="Wei W."/>
            <person name="Gao Y.C."/>
            <person name="Liu J.Z."/>
            <person name="Shao H.Z."/>
            <person name="Wang X."/>
            <person name="Wang C.C."/>
            <person name="Yang T.C."/>
            <person name="Huo Q.B."/>
            <person name="Li W."/>
            <person name="Chen H.Y."/>
            <person name="Chen S.E."/>
            <person name="Zhou L.G."/>
            <person name="Ni X.B."/>
            <person name="Tian J.H."/>
            <person name="Sheng Y."/>
            <person name="Liu T."/>
            <person name="Pan Y.S."/>
            <person name="Xia L.Y."/>
            <person name="Li J."/>
            <person name="Zhao F."/>
            <person name="Cao W.C."/>
        </authorList>
    </citation>
    <scope>NUCLEOTIDE SEQUENCE [LARGE SCALE GENOMIC DNA]</scope>
    <source>
        <strain evidence="1">Iper-2018</strain>
    </source>
</reference>